<dbReference type="InterPro" id="IPR036412">
    <property type="entry name" value="HAD-like_sf"/>
</dbReference>
<proteinExistence type="predicted"/>
<sequence length="274" mass="29120">MVEPVETTPHPAPWLVALDIDGTLLNFDNTLSDAVRDAVRDVVAAGHHVVLASGRSLISMVPVAERLGISDGWMVCSNGSVTVRHDDAEASGWAITEMVTFNPEPALRRLAEKMPGARFAVEDVGIGFRLTEMFPEGELDGDHTVVGIEDLWSGDVTRVVVRAPEATNEEFHAAVAELGLADVTYAVGWSAWMDIAPLGVTKASGLEKVRAELGVPPERTLAIGDGHNDVDMLRWAARGVAMGDADAKVRAAASELTSPLAEDGAAQTLRTLLP</sequence>
<accession>D1C0N8</accession>
<gene>
    <name evidence="1" type="ordered locus">Xcel_3241</name>
</gene>
<dbReference type="GO" id="GO:0016791">
    <property type="term" value="F:phosphatase activity"/>
    <property type="evidence" value="ECO:0007669"/>
    <property type="project" value="TreeGrafter"/>
</dbReference>
<dbReference type="PANTHER" id="PTHR10000">
    <property type="entry name" value="PHOSPHOSERINE PHOSPHATASE"/>
    <property type="match status" value="1"/>
</dbReference>
<dbReference type="Gene3D" id="3.30.1240.10">
    <property type="match status" value="1"/>
</dbReference>
<dbReference type="AlphaFoldDB" id="D1C0N8"/>
<dbReference type="STRING" id="446471.Xcel_3241"/>
<dbReference type="GO" id="GO:0005829">
    <property type="term" value="C:cytosol"/>
    <property type="evidence" value="ECO:0007669"/>
    <property type="project" value="TreeGrafter"/>
</dbReference>
<dbReference type="Proteomes" id="UP000002255">
    <property type="component" value="Chromosome"/>
</dbReference>
<dbReference type="PROSITE" id="PS01228">
    <property type="entry name" value="COF_1"/>
    <property type="match status" value="1"/>
</dbReference>
<evidence type="ECO:0000313" key="1">
    <source>
        <dbReference type="EMBL" id="ACZ32241.1"/>
    </source>
</evidence>
<dbReference type="eggNOG" id="COG0561">
    <property type="taxonomic scope" value="Bacteria"/>
</dbReference>
<evidence type="ECO:0000313" key="2">
    <source>
        <dbReference type="Proteomes" id="UP000002255"/>
    </source>
</evidence>
<organism evidence="1 2">
    <name type="scientific">Xylanimonas cellulosilytica (strain DSM 15894 / JCM 12276 / CECT 5975 / KCTC 9989 / LMG 20990 / NBRC 107835 / XIL07)</name>
    <dbReference type="NCBI Taxonomy" id="446471"/>
    <lineage>
        <taxon>Bacteria</taxon>
        <taxon>Bacillati</taxon>
        <taxon>Actinomycetota</taxon>
        <taxon>Actinomycetes</taxon>
        <taxon>Micrococcales</taxon>
        <taxon>Promicromonosporaceae</taxon>
        <taxon>Xylanimonas</taxon>
    </lineage>
</organism>
<dbReference type="Gene3D" id="3.40.50.1000">
    <property type="entry name" value="HAD superfamily/HAD-like"/>
    <property type="match status" value="1"/>
</dbReference>
<dbReference type="HOGENOM" id="CLU_044146_0_0_11"/>
<name>D1C0N8_XYLCX</name>
<dbReference type="InterPro" id="IPR023214">
    <property type="entry name" value="HAD_sf"/>
</dbReference>
<dbReference type="Pfam" id="PF08282">
    <property type="entry name" value="Hydrolase_3"/>
    <property type="match status" value="2"/>
</dbReference>
<keyword evidence="1" id="KW-0378">Hydrolase</keyword>
<dbReference type="GO" id="GO:0000287">
    <property type="term" value="F:magnesium ion binding"/>
    <property type="evidence" value="ECO:0007669"/>
    <property type="project" value="TreeGrafter"/>
</dbReference>
<dbReference type="PANTHER" id="PTHR10000:SF8">
    <property type="entry name" value="HAD SUPERFAMILY HYDROLASE-LIKE, TYPE 3"/>
    <property type="match status" value="1"/>
</dbReference>
<keyword evidence="2" id="KW-1185">Reference proteome</keyword>
<dbReference type="PROSITE" id="PS01229">
    <property type="entry name" value="COF_2"/>
    <property type="match status" value="1"/>
</dbReference>
<dbReference type="KEGG" id="xce:Xcel_3241"/>
<dbReference type="SUPFAM" id="SSF56784">
    <property type="entry name" value="HAD-like"/>
    <property type="match status" value="1"/>
</dbReference>
<reference evidence="1 2" key="2">
    <citation type="journal article" date="2010" name="Stand. Genomic Sci.">
        <title>Complete genome sequence of Xylanimonas cellulosilytica type strain (XIL07).</title>
        <authorList>
            <person name="Foster B."/>
            <person name="Pukall R."/>
            <person name="Abt B."/>
            <person name="Nolan M."/>
            <person name="Glavina Del Rio T."/>
            <person name="Chen F."/>
            <person name="Lucas S."/>
            <person name="Tice H."/>
            <person name="Pitluck S."/>
            <person name="Cheng J.-F."/>
            <person name="Chertkov O."/>
            <person name="Brettin T."/>
            <person name="Han C."/>
            <person name="Detter J.C."/>
            <person name="Bruce D."/>
            <person name="Goodwin L."/>
            <person name="Ivanova N."/>
            <person name="Mavromatis K."/>
            <person name="Pati A."/>
            <person name="Mikhailova N."/>
            <person name="Chen A."/>
            <person name="Palaniappan K."/>
            <person name="Land M."/>
            <person name="Hauser L."/>
            <person name="Chang Y.-J."/>
            <person name="Jeffries C.D."/>
            <person name="Chain P."/>
            <person name="Rohde M."/>
            <person name="Goeker M."/>
            <person name="Bristow J."/>
            <person name="Eisen J.A."/>
            <person name="Markowitz V."/>
            <person name="Hugenholtz P."/>
            <person name="Kyrpides N.C."/>
            <person name="Klenk H.-P."/>
            <person name="Lapidus A."/>
        </authorList>
    </citation>
    <scope>NUCLEOTIDE SEQUENCE [LARGE SCALE GENOMIC DNA]</scope>
    <source>
        <strain evidence="2">DSM 15894 / CECT 5975 / LMG 20990 / XIL07</strain>
    </source>
</reference>
<dbReference type="EMBL" id="CP001821">
    <property type="protein sequence ID" value="ACZ32241.1"/>
    <property type="molecule type" value="Genomic_DNA"/>
</dbReference>
<reference evidence="2" key="1">
    <citation type="submission" date="2009-11" db="EMBL/GenBank/DDBJ databases">
        <title>The complete chromosome of Xylanimonas cellulosilytica DSM 15894.</title>
        <authorList>
            <consortium name="US DOE Joint Genome Institute (JGI-PGF)"/>
            <person name="Lucas S."/>
            <person name="Copeland A."/>
            <person name="Lapidus A."/>
            <person name="Glavina del Rio T."/>
            <person name="Dalin E."/>
            <person name="Tice H."/>
            <person name="Bruce D."/>
            <person name="Goodwin L."/>
            <person name="Pitluck S."/>
            <person name="Kyrpides N."/>
            <person name="Mavromatis K."/>
            <person name="Ivanova N."/>
            <person name="Mikhailova N."/>
            <person name="Foster B."/>
            <person name="Clum A."/>
            <person name="Brettin T."/>
            <person name="Detter J.C."/>
            <person name="Han C."/>
            <person name="Larimer F."/>
            <person name="Land M."/>
            <person name="Hauser L."/>
            <person name="Markowitz V."/>
            <person name="Cheng J.F."/>
            <person name="Hugenholtz P."/>
            <person name="Woyke T."/>
            <person name="Wu D."/>
            <person name="Gehrich-Schroeter G."/>
            <person name="Schneider S."/>
            <person name="Pukall S.R."/>
            <person name="Klenk H.P."/>
            <person name="Eisen J.A."/>
        </authorList>
    </citation>
    <scope>NUCLEOTIDE SEQUENCE [LARGE SCALE GENOMIC DNA]</scope>
    <source>
        <strain evidence="2">DSM 15894 / CECT 5975 / LMG 20990 / XIL07</strain>
    </source>
</reference>
<protein>
    <submittedName>
        <fullName evidence="1">HAD-superfamily hydrolase, subfamily IIB</fullName>
    </submittedName>
</protein>